<comment type="caution">
    <text evidence="8">The sequence shown here is derived from an EMBL/GenBank/DDBJ whole genome shotgun (WGS) entry which is preliminary data.</text>
</comment>
<dbReference type="InterPro" id="IPR024789">
    <property type="entry name" value="APC4"/>
</dbReference>
<dbReference type="InterPro" id="IPR015943">
    <property type="entry name" value="WD40/YVTN_repeat-like_dom_sf"/>
</dbReference>
<evidence type="ECO:0000256" key="3">
    <source>
        <dbReference type="ARBA" id="ARBA00022786"/>
    </source>
</evidence>
<dbReference type="InterPro" id="IPR001680">
    <property type="entry name" value="WD40_rpt"/>
</dbReference>
<dbReference type="Pfam" id="PF12894">
    <property type="entry name" value="ANAPC4_WD40"/>
    <property type="match status" value="1"/>
</dbReference>
<accession>A0AAE0L556</accession>
<keyword evidence="2" id="KW-0498">Mitosis</keyword>
<dbReference type="Gene3D" id="2.130.10.10">
    <property type="entry name" value="YVTN repeat-like/Quinoprotein amine dehydrogenase"/>
    <property type="match status" value="1"/>
</dbReference>
<dbReference type="InterPro" id="IPR024977">
    <property type="entry name" value="Apc4-like_WD40_dom"/>
</dbReference>
<evidence type="ECO:0000256" key="5">
    <source>
        <dbReference type="PROSITE-ProRule" id="PRU00221"/>
    </source>
</evidence>
<dbReference type="SMART" id="SM00320">
    <property type="entry name" value="WD40"/>
    <property type="match status" value="1"/>
</dbReference>
<keyword evidence="9" id="KW-1185">Reference proteome</keyword>
<dbReference type="GO" id="GO:0034399">
    <property type="term" value="C:nuclear periphery"/>
    <property type="evidence" value="ECO:0007669"/>
    <property type="project" value="TreeGrafter"/>
</dbReference>
<feature type="compositionally biased region" description="Low complexity" evidence="6">
    <location>
        <begin position="230"/>
        <end position="241"/>
    </location>
</feature>
<keyword evidence="5" id="KW-0853">WD repeat</keyword>
<keyword evidence="1" id="KW-0132">Cell division</keyword>
<keyword evidence="4" id="KW-0131">Cell cycle</keyword>
<dbReference type="EMBL" id="LGRX02009157">
    <property type="protein sequence ID" value="KAK3272105.1"/>
    <property type="molecule type" value="Genomic_DNA"/>
</dbReference>
<name>A0AAE0L556_9CHLO</name>
<dbReference type="GO" id="GO:0051301">
    <property type="term" value="P:cell division"/>
    <property type="evidence" value="ECO:0007669"/>
    <property type="project" value="UniProtKB-KW"/>
</dbReference>
<feature type="region of interest" description="Disordered" evidence="6">
    <location>
        <begin position="227"/>
        <end position="248"/>
    </location>
</feature>
<keyword evidence="3" id="KW-0833">Ubl conjugation pathway</keyword>
<protein>
    <submittedName>
        <fullName evidence="8">Anaphase-promoting complex subunit 4</fullName>
    </submittedName>
</protein>
<feature type="domain" description="Anaphase-promoting complex subunit 4-like WD40" evidence="7">
    <location>
        <begin position="3"/>
        <end position="88"/>
    </location>
</feature>
<dbReference type="GO" id="GO:0031145">
    <property type="term" value="P:anaphase-promoting complex-dependent catabolic process"/>
    <property type="evidence" value="ECO:0007669"/>
    <property type="project" value="InterPro"/>
</dbReference>
<gene>
    <name evidence="8" type="ORF">CYMTET_19580</name>
</gene>
<dbReference type="SUPFAM" id="SSF117289">
    <property type="entry name" value="Nucleoporin domain"/>
    <property type="match status" value="1"/>
</dbReference>
<dbReference type="GO" id="GO:0005680">
    <property type="term" value="C:anaphase-promoting complex"/>
    <property type="evidence" value="ECO:0007669"/>
    <property type="project" value="InterPro"/>
</dbReference>
<dbReference type="PANTHER" id="PTHR13260:SF0">
    <property type="entry name" value="ANAPHASE-PROMOTING COMPLEX SUBUNIT 4"/>
    <property type="match status" value="1"/>
</dbReference>
<evidence type="ECO:0000256" key="1">
    <source>
        <dbReference type="ARBA" id="ARBA00022618"/>
    </source>
</evidence>
<evidence type="ECO:0000256" key="2">
    <source>
        <dbReference type="ARBA" id="ARBA00022776"/>
    </source>
</evidence>
<evidence type="ECO:0000259" key="7">
    <source>
        <dbReference type="Pfam" id="PF12894"/>
    </source>
</evidence>
<evidence type="ECO:0000256" key="6">
    <source>
        <dbReference type="SAM" id="MobiDB-lite"/>
    </source>
</evidence>
<evidence type="ECO:0000256" key="4">
    <source>
        <dbReference type="ARBA" id="ARBA00023306"/>
    </source>
</evidence>
<organism evidence="8 9">
    <name type="scientific">Cymbomonas tetramitiformis</name>
    <dbReference type="NCBI Taxonomy" id="36881"/>
    <lineage>
        <taxon>Eukaryota</taxon>
        <taxon>Viridiplantae</taxon>
        <taxon>Chlorophyta</taxon>
        <taxon>Pyramimonadophyceae</taxon>
        <taxon>Pyramimonadales</taxon>
        <taxon>Pyramimonadaceae</taxon>
        <taxon>Cymbomonas</taxon>
    </lineage>
</organism>
<proteinExistence type="predicted"/>
<dbReference type="AlphaFoldDB" id="A0AAE0L556"/>
<dbReference type="PANTHER" id="PTHR13260">
    <property type="entry name" value="ANAPHASE PROMOTING COMPLEX SUBUNIT 4 APC4"/>
    <property type="match status" value="1"/>
</dbReference>
<feature type="repeat" description="WD" evidence="5">
    <location>
        <begin position="39"/>
        <end position="73"/>
    </location>
</feature>
<dbReference type="Proteomes" id="UP001190700">
    <property type="component" value="Unassembled WGS sequence"/>
</dbReference>
<dbReference type="PROSITE" id="PS50082">
    <property type="entry name" value="WD_REPEATS_2"/>
    <property type="match status" value="1"/>
</dbReference>
<sequence>MQTWCPTMDLLALSTADGQLRVYRLNWQRLWQVTSEHVVTALCWRPDGKAIATGQEDGSIVLYDVEDGEVLHRSKVHVEHVTCVCWSEVPCAYGSAQPEYEDRTPRFLPPITAASSTSSLSQQAWSYNIAAETQDALPTGGHWAASAAKLNLLCTGDAGGRLAMHGFGVYRVLFPGLPPCAGRLAMRSFGVYRVATSEAVAGRVGPVPAARSPVKAGLAGSTEALLQAQRPSPMSRSPPTSAGDAPSTPPWVDWVMRCSSPAEAFAIAWEPLDGCTLELTVVTVKGGKARCALNAHGDGLQAVLAPRPLLANSEGLLDHTRCQALCSWPPQVRGHWCSQAVPSAIAAVLLSAFLAFLSL</sequence>
<dbReference type="GO" id="GO:0070979">
    <property type="term" value="P:protein K11-linked ubiquitination"/>
    <property type="evidence" value="ECO:0007669"/>
    <property type="project" value="TreeGrafter"/>
</dbReference>
<evidence type="ECO:0000313" key="9">
    <source>
        <dbReference type="Proteomes" id="UP001190700"/>
    </source>
</evidence>
<reference evidence="8 9" key="1">
    <citation type="journal article" date="2015" name="Genome Biol. Evol.">
        <title>Comparative Genomics of a Bacterivorous Green Alga Reveals Evolutionary Causalities and Consequences of Phago-Mixotrophic Mode of Nutrition.</title>
        <authorList>
            <person name="Burns J.A."/>
            <person name="Paasch A."/>
            <person name="Narechania A."/>
            <person name="Kim E."/>
        </authorList>
    </citation>
    <scope>NUCLEOTIDE SEQUENCE [LARGE SCALE GENOMIC DNA]</scope>
    <source>
        <strain evidence="8 9">PLY_AMNH</strain>
    </source>
</reference>
<evidence type="ECO:0000313" key="8">
    <source>
        <dbReference type="EMBL" id="KAK3272105.1"/>
    </source>
</evidence>